<proteinExistence type="predicted"/>
<dbReference type="InterPro" id="IPR001138">
    <property type="entry name" value="Zn2Cys6_DnaBD"/>
</dbReference>
<dbReference type="CDD" id="cd12148">
    <property type="entry name" value="fungal_TF_MHR"/>
    <property type="match status" value="1"/>
</dbReference>
<gene>
    <name evidence="8" type="ORF">CC85DRAFT_287591</name>
</gene>
<keyword evidence="9" id="KW-1185">Reference proteome</keyword>
<dbReference type="GeneID" id="28984550"/>
<dbReference type="SUPFAM" id="SSF57701">
    <property type="entry name" value="Zn2/Cys6 DNA-binding domain"/>
    <property type="match status" value="1"/>
</dbReference>
<sequence length="864" mass="95077">MQDTAPYDDILEDETLAPLKRNHACLQCKRRKVKCDAVRPTCNPCMRSHAHALRSAQRNKSRPPILVCTYADDDEAVVEPEPERKRVSSASAATTKIKKQALGGGERDLQREKERRGAEERDTLRARIAELEARLAELTTHDTQQSSANGSKSASPDAIPTIDTKGSSFNNFNWNAGATHAFSASFVGMDAQSSIAPAFLSIEASEAAAFQSFDFSNLLMLPNNWPRNLPSPAILEHLIETFFQCEPQLPRMIHRATLLARIRLAPNHPDFPAAELLHAICAAAAPHTAWINSLSPQDIDNSRRQHIEAGIDLEASSDFATAQCEAAERCIRHKTLTTVMLHGQPLFDIVRAHVILSQTYLNGGLALRAWMAGGLPGRLIKALEISTRNTRKADKPPLMEAAEDDRDREERVATVWMAYLSEAGFSSNSCWASSLQLDEIFIPLPTSYDEWHQRFDQSGYMKQNPQTAHDPDVLIHHPVPDPFVLVIKSSLLLGRIARWVYEWQQRVVQPGDMNEGMKMPSFVKLVEDIDAFQTHLPPDFKNVYRLVDSGNMNQFSADLLSVHVFPNLALMLLYEPFMGWDSAEGPNMSAVAAVQGAFERIMGLLHLIPSQLDITIVFTPLLAFSMFTVGRIVSKFAFRAKQYALAMRWRADLISLNSLLTRYAAKHALGLHLQHFIAQHVKLNQDPRPDRPSMKELCGNIKEAYACMPNTVKTPGSNSDTDMGARSSAPSVGTATTSPSQPTSMGRTPDSIDAVDATANSSRSGSASTNHLTPDYLQPQQMQQTLGVSDDQSFDPSLLEFLDPTAAAQVQAAMSGFGNKAPEGPQSPLSELLAGLNANNGNANGVVNLMGGEIPGWNFNQFAN</sequence>
<dbReference type="EMBL" id="KQ087236">
    <property type="protein sequence ID" value="KLT40363.1"/>
    <property type="molecule type" value="Genomic_DNA"/>
</dbReference>
<dbReference type="GO" id="GO:0005634">
    <property type="term" value="C:nucleus"/>
    <property type="evidence" value="ECO:0007669"/>
    <property type="project" value="UniProtKB-SubCell"/>
</dbReference>
<feature type="compositionally biased region" description="Polar residues" evidence="6">
    <location>
        <begin position="758"/>
        <end position="774"/>
    </location>
</feature>
<evidence type="ECO:0000313" key="8">
    <source>
        <dbReference type="EMBL" id="KLT40363.1"/>
    </source>
</evidence>
<dbReference type="Gene3D" id="4.10.240.10">
    <property type="entry name" value="Zn(2)-C6 fungal-type DNA-binding domain"/>
    <property type="match status" value="1"/>
</dbReference>
<name>A0A0J0XH31_9TREE</name>
<dbReference type="InterPro" id="IPR050815">
    <property type="entry name" value="TF_fung"/>
</dbReference>
<reference evidence="8 9" key="1">
    <citation type="submission" date="2015-03" db="EMBL/GenBank/DDBJ databases">
        <title>Genomics and transcriptomics of the oil-accumulating basidiomycete yeast T. oleaginosus allow insights into substrate utilization and the diverse evolutionary trajectories of mating systems in fungi.</title>
        <authorList>
            <consortium name="DOE Joint Genome Institute"/>
            <person name="Kourist R."/>
            <person name="Kracht O."/>
            <person name="Bracharz F."/>
            <person name="Lipzen A."/>
            <person name="Nolan M."/>
            <person name="Ohm R."/>
            <person name="Grigoriev I."/>
            <person name="Sun S."/>
            <person name="Heitman J."/>
            <person name="Bruck T."/>
            <person name="Nowrousian M."/>
        </authorList>
    </citation>
    <scope>NUCLEOTIDE SEQUENCE [LARGE SCALE GENOMIC DNA]</scope>
    <source>
        <strain evidence="8 9">IBC0246</strain>
    </source>
</reference>
<feature type="domain" description="Zn(2)-C6 fungal-type" evidence="7">
    <location>
        <begin position="24"/>
        <end position="70"/>
    </location>
</feature>
<accession>A0A0J0XH31</accession>
<feature type="compositionally biased region" description="Polar residues" evidence="6">
    <location>
        <begin position="712"/>
        <end position="721"/>
    </location>
</feature>
<dbReference type="OrthoDB" id="39175at2759"/>
<dbReference type="Proteomes" id="UP000053611">
    <property type="component" value="Unassembled WGS sequence"/>
</dbReference>
<dbReference type="PANTHER" id="PTHR47338">
    <property type="entry name" value="ZN(II)2CYS6 TRANSCRIPTION FACTOR (EUROFUNG)-RELATED"/>
    <property type="match status" value="1"/>
</dbReference>
<keyword evidence="3" id="KW-0805">Transcription regulation</keyword>
<keyword evidence="2" id="KW-0479">Metal-binding</keyword>
<dbReference type="GO" id="GO:0000981">
    <property type="term" value="F:DNA-binding transcription factor activity, RNA polymerase II-specific"/>
    <property type="evidence" value="ECO:0007669"/>
    <property type="project" value="InterPro"/>
</dbReference>
<dbReference type="SMART" id="SM00066">
    <property type="entry name" value="GAL4"/>
    <property type="match status" value="1"/>
</dbReference>
<dbReference type="GO" id="GO:0008270">
    <property type="term" value="F:zinc ion binding"/>
    <property type="evidence" value="ECO:0007669"/>
    <property type="project" value="InterPro"/>
</dbReference>
<feature type="compositionally biased region" description="Basic and acidic residues" evidence="6">
    <location>
        <begin position="105"/>
        <end position="123"/>
    </location>
</feature>
<keyword evidence="5" id="KW-0539">Nucleus</keyword>
<dbReference type="CDD" id="cd00067">
    <property type="entry name" value="GAL4"/>
    <property type="match status" value="1"/>
</dbReference>
<feature type="region of interest" description="Disordered" evidence="6">
    <location>
        <begin position="138"/>
        <end position="162"/>
    </location>
</feature>
<evidence type="ECO:0000313" key="9">
    <source>
        <dbReference type="Proteomes" id="UP000053611"/>
    </source>
</evidence>
<dbReference type="RefSeq" id="XP_018276854.1">
    <property type="nucleotide sequence ID" value="XM_018423947.1"/>
</dbReference>
<dbReference type="STRING" id="879819.A0A0J0XH31"/>
<feature type="compositionally biased region" description="Polar residues" evidence="6">
    <location>
        <begin position="728"/>
        <end position="746"/>
    </location>
</feature>
<keyword evidence="4" id="KW-0804">Transcription</keyword>
<feature type="region of interest" description="Disordered" evidence="6">
    <location>
        <begin position="712"/>
        <end position="774"/>
    </location>
</feature>
<evidence type="ECO:0000259" key="7">
    <source>
        <dbReference type="PROSITE" id="PS50048"/>
    </source>
</evidence>
<comment type="subcellular location">
    <subcellularLocation>
        <location evidence="1">Nucleus</location>
    </subcellularLocation>
</comment>
<feature type="region of interest" description="Disordered" evidence="6">
    <location>
        <begin position="77"/>
        <end position="123"/>
    </location>
</feature>
<evidence type="ECO:0000256" key="1">
    <source>
        <dbReference type="ARBA" id="ARBA00004123"/>
    </source>
</evidence>
<evidence type="ECO:0000256" key="5">
    <source>
        <dbReference type="ARBA" id="ARBA00023242"/>
    </source>
</evidence>
<evidence type="ECO:0000256" key="4">
    <source>
        <dbReference type="ARBA" id="ARBA00023163"/>
    </source>
</evidence>
<dbReference type="PANTHER" id="PTHR47338:SF29">
    <property type="entry name" value="ZN(2)-C6 FUNGAL-TYPE DOMAIN-CONTAINING PROTEIN"/>
    <property type="match status" value="1"/>
</dbReference>
<dbReference type="InterPro" id="IPR036864">
    <property type="entry name" value="Zn2-C6_fun-type_DNA-bd_sf"/>
</dbReference>
<dbReference type="PROSITE" id="PS50048">
    <property type="entry name" value="ZN2_CY6_FUNGAL_2"/>
    <property type="match status" value="1"/>
</dbReference>
<evidence type="ECO:0000256" key="6">
    <source>
        <dbReference type="SAM" id="MobiDB-lite"/>
    </source>
</evidence>
<evidence type="ECO:0000256" key="2">
    <source>
        <dbReference type="ARBA" id="ARBA00022723"/>
    </source>
</evidence>
<evidence type="ECO:0000256" key="3">
    <source>
        <dbReference type="ARBA" id="ARBA00023015"/>
    </source>
</evidence>
<organism evidence="8 9">
    <name type="scientific">Cutaneotrichosporon oleaginosum</name>
    <dbReference type="NCBI Taxonomy" id="879819"/>
    <lineage>
        <taxon>Eukaryota</taxon>
        <taxon>Fungi</taxon>
        <taxon>Dikarya</taxon>
        <taxon>Basidiomycota</taxon>
        <taxon>Agaricomycotina</taxon>
        <taxon>Tremellomycetes</taxon>
        <taxon>Trichosporonales</taxon>
        <taxon>Trichosporonaceae</taxon>
        <taxon>Cutaneotrichosporon</taxon>
    </lineage>
</organism>
<feature type="compositionally biased region" description="Polar residues" evidence="6">
    <location>
        <begin position="141"/>
        <end position="154"/>
    </location>
</feature>
<dbReference type="AlphaFoldDB" id="A0A0J0XH31"/>
<dbReference type="Pfam" id="PF00172">
    <property type="entry name" value="Zn_clus"/>
    <property type="match status" value="1"/>
</dbReference>
<protein>
    <recommendedName>
        <fullName evidence="7">Zn(2)-C6 fungal-type domain-containing protein</fullName>
    </recommendedName>
</protein>